<keyword evidence="3" id="KW-0670">Pyruvate</keyword>
<dbReference type="Pfam" id="PF02775">
    <property type="entry name" value="TPP_enzyme_C"/>
    <property type="match status" value="1"/>
</dbReference>
<dbReference type="Proteomes" id="UP000199309">
    <property type="component" value="Unassembled WGS sequence"/>
</dbReference>
<accession>A0A1H0B8U7</accession>
<gene>
    <name evidence="3" type="ORF">SAMN05660299_02695</name>
</gene>
<dbReference type="InterPro" id="IPR051479">
    <property type="entry name" value="PorB-like"/>
</dbReference>
<evidence type="ECO:0000313" key="4">
    <source>
        <dbReference type="Proteomes" id="UP000199309"/>
    </source>
</evidence>
<sequence>MWLNFKLAFCAKVAHFYISVYIDPDVNVLAYAGDGATVDIGLQALSAAAERRDNIIYVCNDNEGYMNTGFQKSGTTPFGANTSTTPVGKKSSGKPNFKKDVAMMLAIQNAAYVATLFPAYMNDFINKVKKAVTIKNGLVYLQILTPCPTRWGFSPEKSIQYARMAVQSRYFLLYEYSNFEFTISAPTKDIKDPLSVSKFIAGQKRFKHLTEDAVTILQQFCDNKWDVLQKLAQ</sequence>
<protein>
    <submittedName>
        <fullName evidence="3">Pyruvate:ferredoxin oxidoreductase, beta subunit</fullName>
    </submittedName>
</protein>
<keyword evidence="1" id="KW-0560">Oxidoreductase</keyword>
<organism evidence="3 4">
    <name type="scientific">Megasphaera paucivorans</name>
    <dbReference type="NCBI Taxonomy" id="349095"/>
    <lineage>
        <taxon>Bacteria</taxon>
        <taxon>Bacillati</taxon>
        <taxon>Bacillota</taxon>
        <taxon>Negativicutes</taxon>
        <taxon>Veillonellales</taxon>
        <taxon>Veillonellaceae</taxon>
        <taxon>Megasphaera</taxon>
    </lineage>
</organism>
<dbReference type="PANTHER" id="PTHR42897">
    <property type="entry name" value="PYRUVATE SYNTHASE SUBUNIT PORB"/>
    <property type="match status" value="1"/>
</dbReference>
<dbReference type="GO" id="GO:0030976">
    <property type="term" value="F:thiamine pyrophosphate binding"/>
    <property type="evidence" value="ECO:0007669"/>
    <property type="project" value="InterPro"/>
</dbReference>
<dbReference type="InterPro" id="IPR011766">
    <property type="entry name" value="TPP_enzyme_TPP-bd"/>
</dbReference>
<dbReference type="STRING" id="349095.SAMN05660299_02695"/>
<dbReference type="AlphaFoldDB" id="A0A1H0B8U7"/>
<dbReference type="InterPro" id="IPR029061">
    <property type="entry name" value="THDP-binding"/>
</dbReference>
<dbReference type="SUPFAM" id="SSF52518">
    <property type="entry name" value="Thiamin diphosphate-binding fold (THDP-binding)"/>
    <property type="match status" value="1"/>
</dbReference>
<dbReference type="Gene3D" id="3.40.50.970">
    <property type="match status" value="1"/>
</dbReference>
<keyword evidence="4" id="KW-1185">Reference proteome</keyword>
<dbReference type="RefSeq" id="WP_091652948.1">
    <property type="nucleotide sequence ID" value="NZ_FNHQ01000047.1"/>
</dbReference>
<proteinExistence type="predicted"/>
<feature type="domain" description="Thiamine pyrophosphate enzyme TPP-binding" evidence="2">
    <location>
        <begin position="23"/>
        <end position="141"/>
    </location>
</feature>
<dbReference type="PANTHER" id="PTHR42897:SF1">
    <property type="entry name" value="2-OXOACID OXIDOREDUCTASE (FERREDOXIN)"/>
    <property type="match status" value="1"/>
</dbReference>
<reference evidence="3 4" key="1">
    <citation type="submission" date="2016-10" db="EMBL/GenBank/DDBJ databases">
        <authorList>
            <person name="de Groot N.N."/>
        </authorList>
    </citation>
    <scope>NUCLEOTIDE SEQUENCE [LARGE SCALE GENOMIC DNA]</scope>
    <source>
        <strain evidence="3 4">DSM 16981</strain>
    </source>
</reference>
<evidence type="ECO:0000256" key="1">
    <source>
        <dbReference type="ARBA" id="ARBA00023002"/>
    </source>
</evidence>
<evidence type="ECO:0000259" key="2">
    <source>
        <dbReference type="Pfam" id="PF02775"/>
    </source>
</evidence>
<dbReference type="OrthoDB" id="9794954at2"/>
<name>A0A1H0B8U7_9FIRM</name>
<dbReference type="EMBL" id="FNHQ01000047">
    <property type="protein sequence ID" value="SDN42085.1"/>
    <property type="molecule type" value="Genomic_DNA"/>
</dbReference>
<dbReference type="GO" id="GO:0016491">
    <property type="term" value="F:oxidoreductase activity"/>
    <property type="evidence" value="ECO:0007669"/>
    <property type="project" value="UniProtKB-KW"/>
</dbReference>
<evidence type="ECO:0000313" key="3">
    <source>
        <dbReference type="EMBL" id="SDN42085.1"/>
    </source>
</evidence>